<dbReference type="InterPro" id="IPR013320">
    <property type="entry name" value="ConA-like_dom_sf"/>
</dbReference>
<protein>
    <submittedName>
        <fullName evidence="6">Glycoside hydrolase family 16</fullName>
    </submittedName>
</protein>
<evidence type="ECO:0000256" key="2">
    <source>
        <dbReference type="ARBA" id="ARBA00023295"/>
    </source>
</evidence>
<keyword evidence="7" id="KW-1185">Reference proteome</keyword>
<keyword evidence="4" id="KW-0732">Signal</keyword>
<dbReference type="PRINTS" id="PR00737">
    <property type="entry name" value="GLHYDRLASE16"/>
</dbReference>
<dbReference type="SUPFAM" id="SSF49899">
    <property type="entry name" value="Concanavalin A-like lectins/glucanases"/>
    <property type="match status" value="1"/>
</dbReference>
<keyword evidence="2" id="KW-0326">Glycosidase</keyword>
<keyword evidence="1 6" id="KW-0378">Hydrolase</keyword>
<feature type="chain" id="PRO_5040374000" evidence="4">
    <location>
        <begin position="16"/>
        <end position="338"/>
    </location>
</feature>
<dbReference type="AlphaFoldDB" id="A0A9P5DQI0"/>
<dbReference type="PANTHER" id="PTHR38121:SF4">
    <property type="entry name" value="GH16 DOMAIN-CONTAINING PROTEIN-RELATED"/>
    <property type="match status" value="1"/>
</dbReference>
<evidence type="ECO:0000313" key="7">
    <source>
        <dbReference type="Proteomes" id="UP000730481"/>
    </source>
</evidence>
<dbReference type="EMBL" id="PVQB02001237">
    <property type="protein sequence ID" value="KAF4332020.1"/>
    <property type="molecule type" value="Genomic_DNA"/>
</dbReference>
<evidence type="ECO:0000256" key="1">
    <source>
        <dbReference type="ARBA" id="ARBA00022801"/>
    </source>
</evidence>
<evidence type="ECO:0000313" key="6">
    <source>
        <dbReference type="EMBL" id="KAF4332020.1"/>
    </source>
</evidence>
<dbReference type="GO" id="GO:0004553">
    <property type="term" value="F:hydrolase activity, hydrolyzing O-glycosyl compounds"/>
    <property type="evidence" value="ECO:0007669"/>
    <property type="project" value="InterPro"/>
</dbReference>
<dbReference type="InterPro" id="IPR000757">
    <property type="entry name" value="Beta-glucanase-like"/>
</dbReference>
<feature type="domain" description="GH16" evidence="5">
    <location>
        <begin position="40"/>
        <end position="289"/>
    </location>
</feature>
<proteinExistence type="predicted"/>
<dbReference type="PANTHER" id="PTHR38121">
    <property type="entry name" value="GH16 DOMAIN-CONTAINING PROTEIN"/>
    <property type="match status" value="1"/>
</dbReference>
<feature type="compositionally biased region" description="Polar residues" evidence="3">
    <location>
        <begin position="56"/>
        <end position="71"/>
    </location>
</feature>
<feature type="signal peptide" evidence="4">
    <location>
        <begin position="1"/>
        <end position="15"/>
    </location>
</feature>
<sequence>MFPAWLITLLSAARAAVPDHCTAFSINGPNTSIFDFYRFYDFRNVPTSADLPIGDPSSNNREPSSKLKTSRITNDSWSDDWRVSSVYQGQANNKVLARHYVADHVFLDQKDNSGRLVLYTNHLRNDTQQAGEIYFNEALVYSVSLRVYARITGAPGAVAGFFTYFNDTQESDIEVLTKDKDDRVQFSNQPTENTTTWKTIPGTTLNKTRSGSFRDWTVYRLDWLPDQDLTAWYINGQLMETSRINVPTTPSRVYINMWSNGGSFSGLMDYNKNATLEIQWIEMAFNASITDTEKMSGDRIVCSIEDGQVEPSSAGAKIAGIFGWWAIITSILFFTIEV</sequence>
<dbReference type="PROSITE" id="PS51762">
    <property type="entry name" value="GH16_2"/>
    <property type="match status" value="1"/>
</dbReference>
<dbReference type="Pfam" id="PF00722">
    <property type="entry name" value="Glyco_hydro_16"/>
    <property type="match status" value="1"/>
</dbReference>
<evidence type="ECO:0000256" key="4">
    <source>
        <dbReference type="SAM" id="SignalP"/>
    </source>
</evidence>
<organism evidence="6 7">
    <name type="scientific">Fusarium beomiforme</name>
    <dbReference type="NCBI Taxonomy" id="44412"/>
    <lineage>
        <taxon>Eukaryota</taxon>
        <taxon>Fungi</taxon>
        <taxon>Dikarya</taxon>
        <taxon>Ascomycota</taxon>
        <taxon>Pezizomycotina</taxon>
        <taxon>Sordariomycetes</taxon>
        <taxon>Hypocreomycetidae</taxon>
        <taxon>Hypocreales</taxon>
        <taxon>Nectriaceae</taxon>
        <taxon>Fusarium</taxon>
        <taxon>Fusarium burgessii species complex</taxon>
    </lineage>
</organism>
<accession>A0A9P5DQI0</accession>
<gene>
    <name evidence="6" type="ORF">FBEOM_14186</name>
</gene>
<feature type="region of interest" description="Disordered" evidence="3">
    <location>
        <begin position="51"/>
        <end position="71"/>
    </location>
</feature>
<dbReference type="Proteomes" id="UP000730481">
    <property type="component" value="Unassembled WGS sequence"/>
</dbReference>
<evidence type="ECO:0000259" key="5">
    <source>
        <dbReference type="PROSITE" id="PS51762"/>
    </source>
</evidence>
<dbReference type="CDD" id="cd00413">
    <property type="entry name" value="Glyco_hydrolase_16"/>
    <property type="match status" value="1"/>
</dbReference>
<comment type="caution">
    <text evidence="6">The sequence shown here is derived from an EMBL/GenBank/DDBJ whole genome shotgun (WGS) entry which is preliminary data.</text>
</comment>
<dbReference type="OrthoDB" id="4388755at2759"/>
<dbReference type="Gene3D" id="2.60.120.200">
    <property type="match status" value="1"/>
</dbReference>
<dbReference type="GO" id="GO:0005975">
    <property type="term" value="P:carbohydrate metabolic process"/>
    <property type="evidence" value="ECO:0007669"/>
    <property type="project" value="InterPro"/>
</dbReference>
<reference evidence="6" key="1">
    <citation type="journal article" date="2017" name="Mycologia">
        <title>Fusarium algeriense, sp. nov., a novel toxigenic crown rot pathogen of durum wheat from Algeria is nested in the Fusarium burgessii species complex.</title>
        <authorList>
            <person name="Laraba I."/>
            <person name="Keddad A."/>
            <person name="Boureghda H."/>
            <person name="Abdallah N."/>
            <person name="Vaughan M.M."/>
            <person name="Proctor R.H."/>
            <person name="Busman M."/>
            <person name="O'Donnell K."/>
        </authorList>
    </citation>
    <scope>NUCLEOTIDE SEQUENCE</scope>
    <source>
        <strain evidence="6">NRRL 25174</strain>
    </source>
</reference>
<name>A0A9P5DQI0_9HYPO</name>
<reference evidence="6" key="2">
    <citation type="submission" date="2020-02" db="EMBL/GenBank/DDBJ databases">
        <title>Identification and distribution of gene clusters putatively required for synthesis of sphingolipid metabolism inhibitors in phylogenetically diverse species of the filamentous fungus Fusarium.</title>
        <authorList>
            <person name="Kim H.-S."/>
            <person name="Busman M."/>
            <person name="Brown D.W."/>
            <person name="Divon H."/>
            <person name="Uhlig S."/>
            <person name="Proctor R.H."/>
        </authorList>
    </citation>
    <scope>NUCLEOTIDE SEQUENCE</scope>
    <source>
        <strain evidence="6">NRRL 25174</strain>
    </source>
</reference>
<evidence type="ECO:0000256" key="3">
    <source>
        <dbReference type="SAM" id="MobiDB-lite"/>
    </source>
</evidence>
<dbReference type="InterPro" id="IPR008264">
    <property type="entry name" value="Beta_glucanase"/>
</dbReference>